<reference evidence="2 3" key="1">
    <citation type="journal article" date="2015" name="Nat. Commun.">
        <title>Outbred genome sequencing and CRISPR/Cas9 gene editing in butterflies.</title>
        <authorList>
            <person name="Li X."/>
            <person name="Fan D."/>
            <person name="Zhang W."/>
            <person name="Liu G."/>
            <person name="Zhang L."/>
            <person name="Zhao L."/>
            <person name="Fang X."/>
            <person name="Chen L."/>
            <person name="Dong Y."/>
            <person name="Chen Y."/>
            <person name="Ding Y."/>
            <person name="Zhao R."/>
            <person name="Feng M."/>
            <person name="Zhu Y."/>
            <person name="Feng Y."/>
            <person name="Jiang X."/>
            <person name="Zhu D."/>
            <person name="Xiang H."/>
            <person name="Feng X."/>
            <person name="Li S."/>
            <person name="Wang J."/>
            <person name="Zhang G."/>
            <person name="Kronforst M.R."/>
            <person name="Wang W."/>
        </authorList>
    </citation>
    <scope>NUCLEOTIDE SEQUENCE [LARGE SCALE GENOMIC DNA]</scope>
    <source>
        <strain evidence="2">Ya'a_city_454_Px</strain>
        <tissue evidence="2">Whole body</tissue>
    </source>
</reference>
<dbReference type="Proteomes" id="UP000053268">
    <property type="component" value="Unassembled WGS sequence"/>
</dbReference>
<evidence type="ECO:0000313" key="2">
    <source>
        <dbReference type="EMBL" id="KPI95133.1"/>
    </source>
</evidence>
<organism evidence="2 3">
    <name type="scientific">Papilio xuthus</name>
    <name type="common">Asian swallowtail butterfly</name>
    <dbReference type="NCBI Taxonomy" id="66420"/>
    <lineage>
        <taxon>Eukaryota</taxon>
        <taxon>Metazoa</taxon>
        <taxon>Ecdysozoa</taxon>
        <taxon>Arthropoda</taxon>
        <taxon>Hexapoda</taxon>
        <taxon>Insecta</taxon>
        <taxon>Pterygota</taxon>
        <taxon>Neoptera</taxon>
        <taxon>Endopterygota</taxon>
        <taxon>Lepidoptera</taxon>
        <taxon>Glossata</taxon>
        <taxon>Ditrysia</taxon>
        <taxon>Papilionoidea</taxon>
        <taxon>Papilionidae</taxon>
        <taxon>Papilioninae</taxon>
        <taxon>Papilio</taxon>
    </lineage>
</organism>
<evidence type="ECO:0000313" key="3">
    <source>
        <dbReference type="Proteomes" id="UP000053268"/>
    </source>
</evidence>
<sequence length="152" mass="16674">MLPVVAARARARRERGARGSMRGTRHAARHAGRRSGTHATRLPALRDSLQNFSEGNLPPAGASDYLRELYPNAVPQSLKARYHIGTPLELISTSTLLKRFKSSVVAKLFKKPGMTVTMASGGRRRAGGRRDIMQSGHRLPCTRTTVEVDCEV</sequence>
<accession>A0A194PQ92</accession>
<feature type="compositionally biased region" description="Basic residues" evidence="1">
    <location>
        <begin position="23"/>
        <end position="36"/>
    </location>
</feature>
<name>A0A194PQ92_PAPXU</name>
<protein>
    <submittedName>
        <fullName evidence="2">Uncharacterized protein</fullName>
    </submittedName>
</protein>
<feature type="region of interest" description="Disordered" evidence="1">
    <location>
        <begin position="1"/>
        <end position="41"/>
    </location>
</feature>
<dbReference type="AlphaFoldDB" id="A0A194PQ92"/>
<keyword evidence="3" id="KW-1185">Reference proteome</keyword>
<dbReference type="EMBL" id="KQ459597">
    <property type="protein sequence ID" value="KPI95133.1"/>
    <property type="molecule type" value="Genomic_DNA"/>
</dbReference>
<evidence type="ECO:0000256" key="1">
    <source>
        <dbReference type="SAM" id="MobiDB-lite"/>
    </source>
</evidence>
<proteinExistence type="predicted"/>
<gene>
    <name evidence="2" type="ORF">RR46_12137</name>
</gene>